<evidence type="ECO:0000256" key="3">
    <source>
        <dbReference type="ARBA" id="ARBA00023242"/>
    </source>
</evidence>
<comment type="caution">
    <text evidence="9">The sequence shown here is derived from an EMBL/GenBank/DDBJ whole genome shotgun (WGS) entry which is preliminary data.</text>
</comment>
<dbReference type="InterPro" id="IPR039182">
    <property type="entry name" value="Pop1"/>
</dbReference>
<dbReference type="OrthoDB" id="442863at2759"/>
<sequence length="781" mass="90409">MSTPVQGKRKSDESSLATQERKKAKIQARRAIETQAKATDDSSAVFSQAPRTIDVVDFAEARAFEISAMNDALKRAEQGRNSNASQLLPRRLRRRAASHNVKRLPIRLRARAKYEAQDKKNNAKEQTRRVRRRQKNKIQEYTRRQATKKWLETHIWHAKRMKMTELWGFRLADHPCEKSIKSSYRASSHLSMIHDASYFGWIRIDGFEQSITDVLKFVLNPCENWIMSERYRSGKRYCSTYMYAYKGYPMHLISPVHLLWKPVTDTNSQIRSMLMWVHASAFDEVFDVLQEAKKEISIDHELNINIRQSDFLMFELAGPRSTALLQTVLDLVDERECTSNDAPNDMTEDTTTKGVQINADAHKTWRAFRDLRTPASLPPGVVLGLTVHDPRLQFPKKVNSRTNIIEKEAEEEMHEILLHWPEMVMQSDIWDDVILQNLATNKVSDGDLDKRRQKFLIPGRKLTPFPEDSKIPILLITRSSPSLAHYPSQEFINGWTVIVPSRWGMPFWKSFVFAGAWVGGLRERKNQHFECGQSCFPYDFPGCKAYREYQIKEKKSLENEYNKKPPAKRVNYEKLEIEEPFIPSFERLVNEETDSAEQNEKHDKDGGLWLLQGSKLVDIVKNDANNIEELKEKCKERIQKYMEGRGSNFNFKLDLSKALVRVKITMSDQGIPQRCAILYRLEQRNYGIVCKNLSAKRRRQDESQSQNQPTVPPKNEIIGYLTSGQYSFARGQGFGIGCCTLSGILEVFKIQLKEKREVKNLILLRNTTSNVCYPVKFDILA</sequence>
<feature type="region of interest" description="Disordered" evidence="5">
    <location>
        <begin position="1"/>
        <end position="43"/>
    </location>
</feature>
<gene>
    <name evidence="9" type="ORF">PBRASI_LOCUS1494</name>
</gene>
<feature type="compositionally biased region" description="Basic residues" evidence="5">
    <location>
        <begin position="90"/>
        <end position="111"/>
    </location>
</feature>
<protein>
    <submittedName>
        <fullName evidence="9">4821_t:CDS:1</fullName>
    </submittedName>
</protein>
<evidence type="ECO:0000256" key="1">
    <source>
        <dbReference type="ARBA" id="ARBA00004123"/>
    </source>
</evidence>
<evidence type="ECO:0000313" key="9">
    <source>
        <dbReference type="EMBL" id="CAG8479378.1"/>
    </source>
</evidence>
<feature type="region of interest" description="Disordered" evidence="5">
    <location>
        <begin position="77"/>
        <end position="137"/>
    </location>
</feature>
<evidence type="ECO:0000259" key="8">
    <source>
        <dbReference type="Pfam" id="PF22770"/>
    </source>
</evidence>
<keyword evidence="4" id="KW-0175">Coiled coil</keyword>
<dbReference type="EMBL" id="CAJVPI010000097">
    <property type="protein sequence ID" value="CAG8479378.1"/>
    <property type="molecule type" value="Genomic_DNA"/>
</dbReference>
<evidence type="ECO:0000259" key="6">
    <source>
        <dbReference type="Pfam" id="PF06978"/>
    </source>
</evidence>
<feature type="compositionally biased region" description="Basic and acidic residues" evidence="5">
    <location>
        <begin position="112"/>
        <end position="128"/>
    </location>
</feature>
<dbReference type="GO" id="GO:0000172">
    <property type="term" value="C:ribonuclease MRP complex"/>
    <property type="evidence" value="ECO:0007669"/>
    <property type="project" value="InterPro"/>
</dbReference>
<feature type="coiled-coil region" evidence="4">
    <location>
        <begin position="617"/>
        <end position="644"/>
    </location>
</feature>
<dbReference type="Gene3D" id="3.30.1360.120">
    <property type="entry name" value="Probable tRNA modification gtpase trme, domain 1"/>
    <property type="match status" value="1"/>
</dbReference>
<dbReference type="GO" id="GO:0005655">
    <property type="term" value="C:nucleolar ribonuclease P complex"/>
    <property type="evidence" value="ECO:0007669"/>
    <property type="project" value="InterPro"/>
</dbReference>
<accession>A0A9N8W959</accession>
<comment type="subcellular location">
    <subcellularLocation>
        <location evidence="1">Nucleus</location>
    </subcellularLocation>
</comment>
<evidence type="ECO:0000256" key="4">
    <source>
        <dbReference type="SAM" id="Coils"/>
    </source>
</evidence>
<organism evidence="9 10">
    <name type="scientific">Paraglomus brasilianum</name>
    <dbReference type="NCBI Taxonomy" id="144538"/>
    <lineage>
        <taxon>Eukaryota</taxon>
        <taxon>Fungi</taxon>
        <taxon>Fungi incertae sedis</taxon>
        <taxon>Mucoromycota</taxon>
        <taxon>Glomeromycotina</taxon>
        <taxon>Glomeromycetes</taxon>
        <taxon>Paraglomerales</taxon>
        <taxon>Paraglomeraceae</taxon>
        <taxon>Paraglomus</taxon>
    </lineage>
</organism>
<feature type="domain" description="Pop1 N-terminal" evidence="6">
    <location>
        <begin position="137"/>
        <end position="205"/>
    </location>
</feature>
<dbReference type="PANTHER" id="PTHR22731:SF3">
    <property type="entry name" value="RIBONUCLEASES P_MRP PROTEIN SUBUNIT POP1"/>
    <property type="match status" value="1"/>
</dbReference>
<keyword evidence="10" id="KW-1185">Reference proteome</keyword>
<evidence type="ECO:0000256" key="5">
    <source>
        <dbReference type="SAM" id="MobiDB-lite"/>
    </source>
</evidence>
<dbReference type="GO" id="GO:0001682">
    <property type="term" value="P:tRNA 5'-leader removal"/>
    <property type="evidence" value="ECO:0007669"/>
    <property type="project" value="InterPro"/>
</dbReference>
<dbReference type="InterPro" id="IPR009723">
    <property type="entry name" value="Pop1_N"/>
</dbReference>
<evidence type="ECO:0000256" key="2">
    <source>
        <dbReference type="ARBA" id="ARBA00022694"/>
    </source>
</evidence>
<evidence type="ECO:0000259" key="7">
    <source>
        <dbReference type="Pfam" id="PF08170"/>
    </source>
</evidence>
<dbReference type="AlphaFoldDB" id="A0A9N8W959"/>
<dbReference type="Proteomes" id="UP000789739">
    <property type="component" value="Unassembled WGS sequence"/>
</dbReference>
<feature type="domain" description="Pop1 N-terminal" evidence="6">
    <location>
        <begin position="58"/>
        <end position="136"/>
    </location>
</feature>
<keyword evidence="2" id="KW-0819">tRNA processing</keyword>
<keyword evidence="3" id="KW-0539">Nucleus</keyword>
<dbReference type="SUPFAM" id="SSF103025">
    <property type="entry name" value="Folate-binding domain"/>
    <property type="match status" value="1"/>
</dbReference>
<feature type="domain" description="POP1 C-terminal" evidence="8">
    <location>
        <begin position="694"/>
        <end position="780"/>
    </location>
</feature>
<dbReference type="Pfam" id="PF22770">
    <property type="entry name" value="POP1_C"/>
    <property type="match status" value="1"/>
</dbReference>
<dbReference type="Pfam" id="PF08170">
    <property type="entry name" value="POPLD"/>
    <property type="match status" value="1"/>
</dbReference>
<dbReference type="Pfam" id="PF06978">
    <property type="entry name" value="POP1_N"/>
    <property type="match status" value="2"/>
</dbReference>
<feature type="domain" description="POPLD" evidence="7">
    <location>
        <begin position="494"/>
        <end position="584"/>
    </location>
</feature>
<dbReference type="InterPro" id="IPR055079">
    <property type="entry name" value="POP1_C"/>
</dbReference>
<name>A0A9N8W959_9GLOM</name>
<reference evidence="9" key="1">
    <citation type="submission" date="2021-06" db="EMBL/GenBank/DDBJ databases">
        <authorList>
            <person name="Kallberg Y."/>
            <person name="Tangrot J."/>
            <person name="Rosling A."/>
        </authorList>
    </citation>
    <scope>NUCLEOTIDE SEQUENCE</scope>
    <source>
        <strain evidence="9">BR232B</strain>
    </source>
</reference>
<dbReference type="InterPro" id="IPR012590">
    <property type="entry name" value="POPLD_dom"/>
</dbReference>
<evidence type="ECO:0000313" key="10">
    <source>
        <dbReference type="Proteomes" id="UP000789739"/>
    </source>
</evidence>
<dbReference type="PANTHER" id="PTHR22731">
    <property type="entry name" value="RIBONUCLEASES P/MRP PROTEIN SUBUNIT POP1"/>
    <property type="match status" value="1"/>
</dbReference>
<proteinExistence type="predicted"/>
<dbReference type="InterPro" id="IPR027266">
    <property type="entry name" value="TrmE/GcvT-like"/>
</dbReference>